<protein>
    <submittedName>
        <fullName evidence="7">CidA/LrgA family protein</fullName>
    </submittedName>
</protein>
<evidence type="ECO:0000313" key="7">
    <source>
        <dbReference type="EMBL" id="HIV25713.1"/>
    </source>
</evidence>
<dbReference type="PANTHER" id="PTHR33931:SF2">
    <property type="entry name" value="HOLIN-LIKE PROTEIN CIDA"/>
    <property type="match status" value="1"/>
</dbReference>
<dbReference type="InterPro" id="IPR005538">
    <property type="entry name" value="LrgA/CidA"/>
</dbReference>
<feature type="transmembrane region" description="Helical" evidence="6">
    <location>
        <begin position="59"/>
        <end position="78"/>
    </location>
</feature>
<evidence type="ECO:0000256" key="5">
    <source>
        <dbReference type="ARBA" id="ARBA00023136"/>
    </source>
</evidence>
<evidence type="ECO:0000256" key="4">
    <source>
        <dbReference type="ARBA" id="ARBA00022989"/>
    </source>
</evidence>
<evidence type="ECO:0000256" key="1">
    <source>
        <dbReference type="ARBA" id="ARBA00004651"/>
    </source>
</evidence>
<reference evidence="7" key="1">
    <citation type="submission" date="2020-10" db="EMBL/GenBank/DDBJ databases">
        <authorList>
            <person name="Gilroy R."/>
        </authorList>
    </citation>
    <scope>NUCLEOTIDE SEQUENCE</scope>
    <source>
        <strain evidence="7">CHK188-20938</strain>
    </source>
</reference>
<organism evidence="7 8">
    <name type="scientific">Candidatus Scatomonas pullistercoris</name>
    <dbReference type="NCBI Taxonomy" id="2840920"/>
    <lineage>
        <taxon>Bacteria</taxon>
        <taxon>Bacillati</taxon>
        <taxon>Bacillota</taxon>
        <taxon>Clostridia</taxon>
        <taxon>Lachnospirales</taxon>
        <taxon>Lachnospiraceae</taxon>
        <taxon>Lachnospiraceae incertae sedis</taxon>
        <taxon>Candidatus Scatomonas</taxon>
    </lineage>
</organism>
<feature type="transmembrane region" description="Helical" evidence="6">
    <location>
        <begin position="84"/>
        <end position="111"/>
    </location>
</feature>
<sequence>MKYFRQFCIIIVISCLGELCHFWLPLPIPASIYGLLLMLAALCTRLIPLDSVKDAGKFLIDIMPVMFIPAAVGLLESWGVLRPMLIPLLVIVPVTTILVMVVSGRVTQWVIRKEKRRRK</sequence>
<keyword evidence="5 6" id="KW-0472">Membrane</keyword>
<keyword evidence="4 6" id="KW-1133">Transmembrane helix</keyword>
<feature type="transmembrane region" description="Helical" evidence="6">
    <location>
        <begin position="7"/>
        <end position="24"/>
    </location>
</feature>
<evidence type="ECO:0000313" key="8">
    <source>
        <dbReference type="Proteomes" id="UP000824169"/>
    </source>
</evidence>
<proteinExistence type="predicted"/>
<name>A0A9D1P345_9FIRM</name>
<dbReference type="PANTHER" id="PTHR33931">
    <property type="entry name" value="HOLIN-LIKE PROTEIN CIDA-RELATED"/>
    <property type="match status" value="1"/>
</dbReference>
<keyword evidence="2" id="KW-1003">Cell membrane</keyword>
<evidence type="ECO:0000256" key="3">
    <source>
        <dbReference type="ARBA" id="ARBA00022692"/>
    </source>
</evidence>
<keyword evidence="3 6" id="KW-0812">Transmembrane</keyword>
<dbReference type="Pfam" id="PF03788">
    <property type="entry name" value="LrgA"/>
    <property type="match status" value="1"/>
</dbReference>
<evidence type="ECO:0000256" key="6">
    <source>
        <dbReference type="SAM" id="Phobius"/>
    </source>
</evidence>
<accession>A0A9D1P345</accession>
<reference evidence="7" key="2">
    <citation type="journal article" date="2021" name="PeerJ">
        <title>Extensive microbial diversity within the chicken gut microbiome revealed by metagenomics and culture.</title>
        <authorList>
            <person name="Gilroy R."/>
            <person name="Ravi A."/>
            <person name="Getino M."/>
            <person name="Pursley I."/>
            <person name="Horton D.L."/>
            <person name="Alikhan N.F."/>
            <person name="Baker D."/>
            <person name="Gharbi K."/>
            <person name="Hall N."/>
            <person name="Watson M."/>
            <person name="Adriaenssens E.M."/>
            <person name="Foster-Nyarko E."/>
            <person name="Jarju S."/>
            <person name="Secka A."/>
            <person name="Antonio M."/>
            <person name="Oren A."/>
            <person name="Chaudhuri R.R."/>
            <person name="La Ragione R."/>
            <person name="Hildebrand F."/>
            <person name="Pallen M.J."/>
        </authorList>
    </citation>
    <scope>NUCLEOTIDE SEQUENCE</scope>
    <source>
        <strain evidence="7">CHK188-20938</strain>
    </source>
</reference>
<evidence type="ECO:0000256" key="2">
    <source>
        <dbReference type="ARBA" id="ARBA00022475"/>
    </source>
</evidence>
<dbReference type="AlphaFoldDB" id="A0A9D1P345"/>
<comment type="caution">
    <text evidence="7">The sequence shown here is derived from an EMBL/GenBank/DDBJ whole genome shotgun (WGS) entry which is preliminary data.</text>
</comment>
<dbReference type="EMBL" id="DVOO01000024">
    <property type="protein sequence ID" value="HIV25713.1"/>
    <property type="molecule type" value="Genomic_DNA"/>
</dbReference>
<dbReference type="GO" id="GO:0005886">
    <property type="term" value="C:plasma membrane"/>
    <property type="evidence" value="ECO:0007669"/>
    <property type="project" value="UniProtKB-SubCell"/>
</dbReference>
<comment type="subcellular location">
    <subcellularLocation>
        <location evidence="1">Cell membrane</location>
        <topology evidence="1">Multi-pass membrane protein</topology>
    </subcellularLocation>
</comment>
<gene>
    <name evidence="7" type="ORF">IAB71_08075</name>
</gene>
<dbReference type="Proteomes" id="UP000824169">
    <property type="component" value="Unassembled WGS sequence"/>
</dbReference>
<feature type="transmembrane region" description="Helical" evidence="6">
    <location>
        <begin position="30"/>
        <end position="47"/>
    </location>
</feature>